<organism evidence="5 6">
    <name type="scientific">Orchesella cincta</name>
    <name type="common">Springtail</name>
    <name type="synonym">Podura cincta</name>
    <dbReference type="NCBI Taxonomy" id="48709"/>
    <lineage>
        <taxon>Eukaryota</taxon>
        <taxon>Metazoa</taxon>
        <taxon>Ecdysozoa</taxon>
        <taxon>Arthropoda</taxon>
        <taxon>Hexapoda</taxon>
        <taxon>Collembola</taxon>
        <taxon>Entomobryomorpha</taxon>
        <taxon>Entomobryoidea</taxon>
        <taxon>Orchesellidae</taxon>
        <taxon>Orchesellinae</taxon>
        <taxon>Orchesella</taxon>
    </lineage>
</organism>
<dbReference type="InterPro" id="IPR036910">
    <property type="entry name" value="HMG_box_dom_sf"/>
</dbReference>
<dbReference type="SMART" id="SM00398">
    <property type="entry name" value="HMG"/>
    <property type="match status" value="1"/>
</dbReference>
<sequence>MGKRRKSPRTEKTNTVGKYGGLQYATSSMQGWRLEMEDQVNVSLRNSGKMKKWAYAGVFDGHCGKKTAKQCSKHLCKRIFKNVSRRQASNCLRVREDIIQGYLQQDQKMNESNINDDDSGSTAVCTIISPTHWYIANCGDSRAVLSRNGRVGFATKDHIPTNSVEKKRIIQAGGFVRGFRVNGRLAMSRAMGDFEYKTNRSKSPCSQVVIPKPDVTVLERNREADEFMLLACDGIWDVMTNSELVTFVRNQMSKTKDLKLICNRLLDHCLFKGSRDNMSAVLIKLPGCPTKEVLKQKRKLEFAKMHQAIKAKKLKPGSNDQKPKMNQKPVDAPTTNESQVKPKSNRVPINAYMRFYLDYLKTHRGNICELAKKCGSKWRNLEKGQKQIYQRRYLQAKRRLVKRQNKPIITSEPPVQNPEPLMPSLLS</sequence>
<evidence type="ECO:0000313" key="6">
    <source>
        <dbReference type="Proteomes" id="UP000094527"/>
    </source>
</evidence>
<dbReference type="EMBL" id="LJIJ01000145">
    <property type="protein sequence ID" value="ODN01649.1"/>
    <property type="molecule type" value="Genomic_DNA"/>
</dbReference>
<dbReference type="CDD" id="cd00084">
    <property type="entry name" value="HMG-box_SF"/>
    <property type="match status" value="1"/>
</dbReference>
<dbReference type="InterPro" id="IPR036457">
    <property type="entry name" value="PPM-type-like_dom_sf"/>
</dbReference>
<feature type="region of interest" description="Disordered" evidence="2">
    <location>
        <begin position="311"/>
        <end position="344"/>
    </location>
</feature>
<dbReference type="Pfam" id="PF00481">
    <property type="entry name" value="PP2C"/>
    <property type="match status" value="1"/>
</dbReference>
<feature type="compositionally biased region" description="Polar residues" evidence="2">
    <location>
        <begin position="333"/>
        <end position="342"/>
    </location>
</feature>
<feature type="domain" description="PPM-type phosphatase" evidence="4">
    <location>
        <begin position="23"/>
        <end position="285"/>
    </location>
</feature>
<dbReference type="Gene3D" id="3.60.40.10">
    <property type="entry name" value="PPM-type phosphatase domain"/>
    <property type="match status" value="1"/>
</dbReference>
<keyword evidence="6" id="KW-1185">Reference proteome</keyword>
<evidence type="ECO:0000259" key="4">
    <source>
        <dbReference type="PROSITE" id="PS51746"/>
    </source>
</evidence>
<proteinExistence type="predicted"/>
<protein>
    <submittedName>
        <fullName evidence="5">Protein phosphatase 1A</fullName>
    </submittedName>
</protein>
<gene>
    <name evidence="5" type="ORF">Ocin01_05052</name>
</gene>
<dbReference type="OrthoDB" id="10264738at2759"/>
<dbReference type="STRING" id="48709.A0A1D2N8R5"/>
<dbReference type="AlphaFoldDB" id="A0A1D2N8R5"/>
<dbReference type="GO" id="GO:0003677">
    <property type="term" value="F:DNA binding"/>
    <property type="evidence" value="ECO:0007669"/>
    <property type="project" value="UniProtKB-UniRule"/>
</dbReference>
<keyword evidence="1" id="KW-0539">Nucleus</keyword>
<dbReference type="PROSITE" id="PS51746">
    <property type="entry name" value="PPM_2"/>
    <property type="match status" value="1"/>
</dbReference>
<feature type="domain" description="HMG box" evidence="3">
    <location>
        <begin position="345"/>
        <end position="408"/>
    </location>
</feature>
<evidence type="ECO:0000313" key="5">
    <source>
        <dbReference type="EMBL" id="ODN01649.1"/>
    </source>
</evidence>
<reference evidence="5 6" key="1">
    <citation type="journal article" date="2016" name="Genome Biol. Evol.">
        <title>Gene Family Evolution Reflects Adaptation to Soil Environmental Stressors in the Genome of the Collembolan Orchesella cincta.</title>
        <authorList>
            <person name="Faddeeva-Vakhrusheva A."/>
            <person name="Derks M.F."/>
            <person name="Anvar S.Y."/>
            <person name="Agamennone V."/>
            <person name="Suring W."/>
            <person name="Smit S."/>
            <person name="van Straalen N.M."/>
            <person name="Roelofs D."/>
        </authorList>
    </citation>
    <scope>NUCLEOTIDE SEQUENCE [LARGE SCALE GENOMIC DNA]</scope>
    <source>
        <tissue evidence="5">Mixed pool</tissue>
    </source>
</reference>
<name>A0A1D2N8R5_ORCCI</name>
<dbReference type="Proteomes" id="UP000094527">
    <property type="component" value="Unassembled WGS sequence"/>
</dbReference>
<feature type="DNA-binding region" description="HMG box" evidence="1">
    <location>
        <begin position="345"/>
        <end position="408"/>
    </location>
</feature>
<dbReference type="InterPro" id="IPR001932">
    <property type="entry name" value="PPM-type_phosphatase-like_dom"/>
</dbReference>
<evidence type="ECO:0000256" key="2">
    <source>
        <dbReference type="SAM" id="MobiDB-lite"/>
    </source>
</evidence>
<dbReference type="SMART" id="SM00332">
    <property type="entry name" value="PP2Cc"/>
    <property type="match status" value="1"/>
</dbReference>
<evidence type="ECO:0000256" key="1">
    <source>
        <dbReference type="PROSITE-ProRule" id="PRU00267"/>
    </source>
</evidence>
<dbReference type="InterPro" id="IPR009071">
    <property type="entry name" value="HMG_box_dom"/>
</dbReference>
<keyword evidence="1" id="KW-0238">DNA-binding</keyword>
<evidence type="ECO:0000259" key="3">
    <source>
        <dbReference type="PROSITE" id="PS50118"/>
    </source>
</evidence>
<comment type="caution">
    <text evidence="5">The sequence shown here is derived from an EMBL/GenBank/DDBJ whole genome shotgun (WGS) entry which is preliminary data.</text>
</comment>
<dbReference type="InterPro" id="IPR015655">
    <property type="entry name" value="PP2C"/>
</dbReference>
<dbReference type="PANTHER" id="PTHR47992">
    <property type="entry name" value="PROTEIN PHOSPHATASE"/>
    <property type="match status" value="1"/>
</dbReference>
<dbReference type="GO" id="GO:0005634">
    <property type="term" value="C:nucleus"/>
    <property type="evidence" value="ECO:0007669"/>
    <property type="project" value="UniProtKB-UniRule"/>
</dbReference>
<dbReference type="Pfam" id="PF09011">
    <property type="entry name" value="HMG_box_2"/>
    <property type="match status" value="1"/>
</dbReference>
<dbReference type="PROSITE" id="PS50118">
    <property type="entry name" value="HMG_BOX_2"/>
    <property type="match status" value="1"/>
</dbReference>
<dbReference type="CDD" id="cd00143">
    <property type="entry name" value="PP2Cc"/>
    <property type="match status" value="1"/>
</dbReference>
<accession>A0A1D2N8R5</accession>
<dbReference type="SUPFAM" id="SSF81606">
    <property type="entry name" value="PP2C-like"/>
    <property type="match status" value="1"/>
</dbReference>
<dbReference type="GO" id="GO:0004722">
    <property type="term" value="F:protein serine/threonine phosphatase activity"/>
    <property type="evidence" value="ECO:0007669"/>
    <property type="project" value="InterPro"/>
</dbReference>
<feature type="region of interest" description="Disordered" evidence="2">
    <location>
        <begin position="406"/>
        <end position="427"/>
    </location>
</feature>
<dbReference type="Gene3D" id="1.10.30.10">
    <property type="entry name" value="High mobility group box domain"/>
    <property type="match status" value="1"/>
</dbReference>
<dbReference type="SUPFAM" id="SSF47095">
    <property type="entry name" value="HMG-box"/>
    <property type="match status" value="1"/>
</dbReference>